<comment type="catalytic activity">
    <reaction evidence="7">
        <text>Couples ATP hydrolysis with the unwinding of duplex DNA by translocating in the 3'-5' direction.</text>
        <dbReference type="EC" id="5.6.2.4"/>
    </reaction>
</comment>
<dbReference type="PROSITE" id="PS51192">
    <property type="entry name" value="HELICASE_ATP_BIND_1"/>
    <property type="match status" value="1"/>
</dbReference>
<dbReference type="EMBL" id="KN832973">
    <property type="protein sequence ID" value="KIM90145.1"/>
    <property type="molecule type" value="Genomic_DNA"/>
</dbReference>
<keyword evidence="4" id="KW-0238">DNA-binding</keyword>
<dbReference type="SMART" id="SM00487">
    <property type="entry name" value="DEXDc"/>
    <property type="match status" value="1"/>
</dbReference>
<accession>A0A0C3G1L5</accession>
<evidence type="ECO:0000313" key="12">
    <source>
        <dbReference type="EMBL" id="KIM90145.1"/>
    </source>
</evidence>
<dbReference type="GO" id="GO:0003677">
    <property type="term" value="F:DNA binding"/>
    <property type="evidence" value="ECO:0007669"/>
    <property type="project" value="UniProtKB-KW"/>
</dbReference>
<evidence type="ECO:0000256" key="5">
    <source>
        <dbReference type="ARBA" id="ARBA00023235"/>
    </source>
</evidence>
<reference evidence="13" key="2">
    <citation type="submission" date="2015-01" db="EMBL/GenBank/DDBJ databases">
        <title>Evolutionary Origins and Diversification of the Mycorrhizal Mutualists.</title>
        <authorList>
            <consortium name="DOE Joint Genome Institute"/>
            <consortium name="Mycorrhizal Genomics Consortium"/>
            <person name="Kohler A."/>
            <person name="Kuo A."/>
            <person name="Nagy L.G."/>
            <person name="Floudas D."/>
            <person name="Copeland A."/>
            <person name="Barry K.W."/>
            <person name="Cichocki N."/>
            <person name="Veneault-Fourrey C."/>
            <person name="LaButti K."/>
            <person name="Lindquist E.A."/>
            <person name="Lipzen A."/>
            <person name="Lundell T."/>
            <person name="Morin E."/>
            <person name="Murat C."/>
            <person name="Riley R."/>
            <person name="Ohm R."/>
            <person name="Sun H."/>
            <person name="Tunlid A."/>
            <person name="Henrissat B."/>
            <person name="Grigoriev I.V."/>
            <person name="Hibbett D.S."/>
            <person name="Martin F."/>
        </authorList>
    </citation>
    <scope>NUCLEOTIDE SEQUENCE [LARGE SCALE GENOMIC DNA]</scope>
    <source>
        <strain evidence="13">F 1598</strain>
    </source>
</reference>
<dbReference type="Gene3D" id="3.40.50.300">
    <property type="entry name" value="P-loop containing nucleotide triphosphate hydrolases"/>
    <property type="match status" value="2"/>
</dbReference>
<feature type="region of interest" description="Disordered" evidence="9">
    <location>
        <begin position="1"/>
        <end position="20"/>
    </location>
</feature>
<dbReference type="PANTHER" id="PTHR13710">
    <property type="entry name" value="DNA HELICASE RECQ FAMILY MEMBER"/>
    <property type="match status" value="1"/>
</dbReference>
<dbReference type="GO" id="GO:0005524">
    <property type="term" value="F:ATP binding"/>
    <property type="evidence" value="ECO:0007669"/>
    <property type="project" value="UniProtKB-KW"/>
</dbReference>
<dbReference type="GO" id="GO:0043138">
    <property type="term" value="F:3'-5' DNA helicase activity"/>
    <property type="evidence" value="ECO:0007669"/>
    <property type="project" value="UniProtKB-EC"/>
</dbReference>
<evidence type="ECO:0000256" key="6">
    <source>
        <dbReference type="ARBA" id="ARBA00023242"/>
    </source>
</evidence>
<evidence type="ECO:0000256" key="9">
    <source>
        <dbReference type="SAM" id="MobiDB-lite"/>
    </source>
</evidence>
<dbReference type="PROSITE" id="PS51194">
    <property type="entry name" value="HELICASE_CTER"/>
    <property type="match status" value="1"/>
</dbReference>
<name>A0A0C3G1L5_PILCF</name>
<dbReference type="SUPFAM" id="SSF52540">
    <property type="entry name" value="P-loop containing nucleoside triphosphate hydrolases"/>
    <property type="match status" value="1"/>
</dbReference>
<dbReference type="Proteomes" id="UP000054166">
    <property type="component" value="Unassembled WGS sequence"/>
</dbReference>
<keyword evidence="13" id="KW-1185">Reference proteome</keyword>
<evidence type="ECO:0000256" key="2">
    <source>
        <dbReference type="ARBA" id="ARBA00022741"/>
    </source>
</evidence>
<proteinExistence type="inferred from homology"/>
<feature type="domain" description="Helicase ATP-binding" evidence="10">
    <location>
        <begin position="48"/>
        <end position="242"/>
    </location>
</feature>
<dbReference type="GO" id="GO:0000724">
    <property type="term" value="P:double-strand break repair via homologous recombination"/>
    <property type="evidence" value="ECO:0007669"/>
    <property type="project" value="TreeGrafter"/>
</dbReference>
<dbReference type="HOGENOM" id="CLU_010294_0_0_1"/>
<dbReference type="InterPro" id="IPR001650">
    <property type="entry name" value="Helicase_C-like"/>
</dbReference>
<sequence length="516" mass="58563">MSSSSDDDESDEDESEYIFSTPEGHNLARRVLRPQLPYDPHDAQLEGICKAVDRVDIMVLTPTGSGKTGYFTMYMLLMLSLAAKPEFIQPSMKKVPPNPVMVIVFPTNGVEEEMEREFKSHGLRAVAINANTISAARLRGEDLWTVACEDVSMLCLSPEQLISKGFADLLEYKPFWKRFCALGVDEIHSLYQWGMSFRLVFQQIEYIRSRCPLWIITMGLSATVAKGRVMDHVCKFLGYRPGKFHLIRRSNARYDVQLIIRELENGLGGWKFPQLDWIFGEHQKTLIFCPTIALEFRVKVYLWQAASSREFNPNKLIRMYNSLNWPSYNTESLDLMHNDPRLKILLSTDCLCVGFNCKHIRNVIIMGEEKDVNGYVQKMGRPGRNCEVVTDPRRIMYVTKKAVSHAEEVVEGQVHGKKGDGGNKTPWRWISPWPVSCFRSASRCSRTLNLKTLSPTHHAPVRHAGGNHAHHVQIPATAASASPKHSPRNPNNNVLCLRFPCPTDLPMTCDLSPRSV</sequence>
<dbReference type="STRING" id="765440.A0A0C3G1L5"/>
<dbReference type="GO" id="GO:0005634">
    <property type="term" value="C:nucleus"/>
    <property type="evidence" value="ECO:0007669"/>
    <property type="project" value="TreeGrafter"/>
</dbReference>
<keyword evidence="6" id="KW-0539">Nucleus</keyword>
<dbReference type="AlphaFoldDB" id="A0A0C3G1L5"/>
<dbReference type="GO" id="GO:0009378">
    <property type="term" value="F:four-way junction helicase activity"/>
    <property type="evidence" value="ECO:0007669"/>
    <property type="project" value="TreeGrafter"/>
</dbReference>
<protein>
    <recommendedName>
        <fullName evidence="8">DNA 3'-5' helicase</fullName>
        <ecNumber evidence="8">5.6.2.4</ecNumber>
    </recommendedName>
</protein>
<dbReference type="Pfam" id="PF00270">
    <property type="entry name" value="DEAD"/>
    <property type="match status" value="1"/>
</dbReference>
<keyword evidence="2" id="KW-0547">Nucleotide-binding</keyword>
<evidence type="ECO:0000259" key="11">
    <source>
        <dbReference type="PROSITE" id="PS51194"/>
    </source>
</evidence>
<organism evidence="12 13">
    <name type="scientific">Piloderma croceum (strain F 1598)</name>
    <dbReference type="NCBI Taxonomy" id="765440"/>
    <lineage>
        <taxon>Eukaryota</taxon>
        <taxon>Fungi</taxon>
        <taxon>Dikarya</taxon>
        <taxon>Basidiomycota</taxon>
        <taxon>Agaricomycotina</taxon>
        <taxon>Agaricomycetes</taxon>
        <taxon>Agaricomycetidae</taxon>
        <taxon>Atheliales</taxon>
        <taxon>Atheliaceae</taxon>
        <taxon>Piloderma</taxon>
    </lineage>
</organism>
<dbReference type="Pfam" id="PF00271">
    <property type="entry name" value="Helicase_C"/>
    <property type="match status" value="1"/>
</dbReference>
<dbReference type="InParanoid" id="A0A0C3G1L5"/>
<evidence type="ECO:0000256" key="8">
    <source>
        <dbReference type="ARBA" id="ARBA00034808"/>
    </source>
</evidence>
<keyword evidence="3" id="KW-0067">ATP-binding</keyword>
<evidence type="ECO:0000256" key="1">
    <source>
        <dbReference type="ARBA" id="ARBA00005446"/>
    </source>
</evidence>
<reference evidence="12 13" key="1">
    <citation type="submission" date="2014-04" db="EMBL/GenBank/DDBJ databases">
        <authorList>
            <consortium name="DOE Joint Genome Institute"/>
            <person name="Kuo A."/>
            <person name="Tarkka M."/>
            <person name="Buscot F."/>
            <person name="Kohler A."/>
            <person name="Nagy L.G."/>
            <person name="Floudas D."/>
            <person name="Copeland A."/>
            <person name="Barry K.W."/>
            <person name="Cichocki N."/>
            <person name="Veneault-Fourrey C."/>
            <person name="LaButti K."/>
            <person name="Lindquist E.A."/>
            <person name="Lipzen A."/>
            <person name="Lundell T."/>
            <person name="Morin E."/>
            <person name="Murat C."/>
            <person name="Sun H."/>
            <person name="Tunlid A."/>
            <person name="Henrissat B."/>
            <person name="Grigoriev I.V."/>
            <person name="Hibbett D.S."/>
            <person name="Martin F."/>
            <person name="Nordberg H.P."/>
            <person name="Cantor M.N."/>
            <person name="Hua S.X."/>
        </authorList>
    </citation>
    <scope>NUCLEOTIDE SEQUENCE [LARGE SCALE GENOMIC DNA]</scope>
    <source>
        <strain evidence="12 13">F 1598</strain>
    </source>
</reference>
<dbReference type="InterPro" id="IPR011545">
    <property type="entry name" value="DEAD/DEAH_box_helicase_dom"/>
</dbReference>
<dbReference type="InterPro" id="IPR014001">
    <property type="entry name" value="Helicase_ATP-bd"/>
</dbReference>
<dbReference type="CDD" id="cd18785">
    <property type="entry name" value="SF2_C"/>
    <property type="match status" value="1"/>
</dbReference>
<dbReference type="EC" id="5.6.2.4" evidence="8"/>
<keyword evidence="5" id="KW-0413">Isomerase</keyword>
<feature type="compositionally biased region" description="Acidic residues" evidence="9">
    <location>
        <begin position="1"/>
        <end position="16"/>
    </location>
</feature>
<evidence type="ECO:0000256" key="7">
    <source>
        <dbReference type="ARBA" id="ARBA00034617"/>
    </source>
</evidence>
<dbReference type="InterPro" id="IPR027417">
    <property type="entry name" value="P-loop_NTPase"/>
</dbReference>
<evidence type="ECO:0000256" key="4">
    <source>
        <dbReference type="ARBA" id="ARBA00023125"/>
    </source>
</evidence>
<comment type="similarity">
    <text evidence="1">Belongs to the helicase family. RecQ subfamily.</text>
</comment>
<evidence type="ECO:0000256" key="3">
    <source>
        <dbReference type="ARBA" id="ARBA00022840"/>
    </source>
</evidence>
<evidence type="ECO:0000313" key="13">
    <source>
        <dbReference type="Proteomes" id="UP000054166"/>
    </source>
</evidence>
<evidence type="ECO:0000259" key="10">
    <source>
        <dbReference type="PROSITE" id="PS51192"/>
    </source>
</evidence>
<dbReference type="GO" id="GO:0005737">
    <property type="term" value="C:cytoplasm"/>
    <property type="evidence" value="ECO:0007669"/>
    <property type="project" value="TreeGrafter"/>
</dbReference>
<dbReference type="PANTHER" id="PTHR13710:SF153">
    <property type="entry name" value="RECQ-LIKE DNA HELICASE BLM"/>
    <property type="match status" value="1"/>
</dbReference>
<gene>
    <name evidence="12" type="ORF">PILCRDRAFT_1514</name>
</gene>
<dbReference type="GO" id="GO:0005694">
    <property type="term" value="C:chromosome"/>
    <property type="evidence" value="ECO:0007669"/>
    <property type="project" value="TreeGrafter"/>
</dbReference>
<feature type="domain" description="Helicase C-terminal" evidence="11">
    <location>
        <begin position="274"/>
        <end position="430"/>
    </location>
</feature>
<dbReference type="OrthoDB" id="3269685at2759"/>